<dbReference type="Pfam" id="PF01641">
    <property type="entry name" value="SelR"/>
    <property type="match status" value="1"/>
</dbReference>
<dbReference type="Proteomes" id="UP000076420">
    <property type="component" value="Unassembled WGS sequence"/>
</dbReference>
<dbReference type="KEGG" id="bgt:106067368"/>
<feature type="domain" description="MsrB" evidence="5">
    <location>
        <begin position="1"/>
        <end position="71"/>
    </location>
</feature>
<comment type="similarity">
    <text evidence="1">Belongs to the MsrB Met sulfoxide reductase family.</text>
</comment>
<sequence>MKAWSGELLENKAKGIYSCTCCGTALFKIQTQKPWQFFDVLKDKDVSELPAVDFKTDTSHGMVRTEVLCGK</sequence>
<keyword evidence="3" id="KW-0560">Oxidoreductase</keyword>
<evidence type="ECO:0000259" key="5">
    <source>
        <dbReference type="PROSITE" id="PS51790"/>
    </source>
</evidence>
<dbReference type="GO" id="GO:0033743">
    <property type="term" value="F:peptide-methionine (R)-S-oxide reductase activity"/>
    <property type="evidence" value="ECO:0007669"/>
    <property type="project" value="UniProtKB-EC"/>
</dbReference>
<protein>
    <recommendedName>
        <fullName evidence="2">peptide-methionine (R)-S-oxide reductase</fullName>
        <ecNumber evidence="2">1.8.4.12</ecNumber>
    </recommendedName>
</protein>
<dbReference type="VEuPathDB" id="VectorBase:BGLB030854"/>
<dbReference type="InterPro" id="IPR002579">
    <property type="entry name" value="Met_Sox_Rdtase_MsrB_dom"/>
</dbReference>
<dbReference type="EnsemblMetazoa" id="BGLB030854-RA">
    <property type="protein sequence ID" value="BGLB030854-PA"/>
    <property type="gene ID" value="BGLB030854"/>
</dbReference>
<dbReference type="EC" id="1.8.4.12" evidence="2"/>
<dbReference type="Gene3D" id="2.170.150.20">
    <property type="entry name" value="Peptide methionine sulfoxide reductase"/>
    <property type="match status" value="1"/>
</dbReference>
<evidence type="ECO:0000256" key="4">
    <source>
        <dbReference type="ARBA" id="ARBA00048488"/>
    </source>
</evidence>
<dbReference type="SUPFAM" id="SSF51316">
    <property type="entry name" value="Mss4-like"/>
    <property type="match status" value="1"/>
</dbReference>
<organism evidence="6 7">
    <name type="scientific">Biomphalaria glabrata</name>
    <name type="common">Bloodfluke planorb</name>
    <name type="synonym">Freshwater snail</name>
    <dbReference type="NCBI Taxonomy" id="6526"/>
    <lineage>
        <taxon>Eukaryota</taxon>
        <taxon>Metazoa</taxon>
        <taxon>Spiralia</taxon>
        <taxon>Lophotrochozoa</taxon>
        <taxon>Mollusca</taxon>
        <taxon>Gastropoda</taxon>
        <taxon>Heterobranchia</taxon>
        <taxon>Euthyneura</taxon>
        <taxon>Panpulmonata</taxon>
        <taxon>Hygrophila</taxon>
        <taxon>Lymnaeoidea</taxon>
        <taxon>Planorbidae</taxon>
        <taxon>Biomphalaria</taxon>
    </lineage>
</organism>
<dbReference type="GO" id="GO:0005737">
    <property type="term" value="C:cytoplasm"/>
    <property type="evidence" value="ECO:0007669"/>
    <property type="project" value="TreeGrafter"/>
</dbReference>
<evidence type="ECO:0000313" key="7">
    <source>
        <dbReference type="Proteomes" id="UP000076420"/>
    </source>
</evidence>
<evidence type="ECO:0000256" key="2">
    <source>
        <dbReference type="ARBA" id="ARBA00012499"/>
    </source>
</evidence>
<dbReference type="GO" id="GO:0006979">
    <property type="term" value="P:response to oxidative stress"/>
    <property type="evidence" value="ECO:0007669"/>
    <property type="project" value="InterPro"/>
</dbReference>
<evidence type="ECO:0000256" key="1">
    <source>
        <dbReference type="ARBA" id="ARBA00007174"/>
    </source>
</evidence>
<dbReference type="PROSITE" id="PS51790">
    <property type="entry name" value="MSRB"/>
    <property type="match status" value="1"/>
</dbReference>
<name>A0A2C9LGH9_BIOGL</name>
<dbReference type="PANTHER" id="PTHR10173:SF52">
    <property type="entry name" value="METHIONINE-R-SULFOXIDE REDUCTASE B1"/>
    <property type="match status" value="1"/>
</dbReference>
<reference evidence="6" key="1">
    <citation type="submission" date="2020-05" db="UniProtKB">
        <authorList>
            <consortium name="EnsemblMetazoa"/>
        </authorList>
    </citation>
    <scope>IDENTIFICATION</scope>
    <source>
        <strain evidence="6">BB02</strain>
    </source>
</reference>
<dbReference type="AlphaFoldDB" id="A0A2C9LGH9"/>
<evidence type="ECO:0000313" key="6">
    <source>
        <dbReference type="EnsemblMetazoa" id="BGLB030854-PA"/>
    </source>
</evidence>
<dbReference type="InterPro" id="IPR011057">
    <property type="entry name" value="Mss4-like_sf"/>
</dbReference>
<dbReference type="GO" id="GO:0030091">
    <property type="term" value="P:protein repair"/>
    <property type="evidence" value="ECO:0007669"/>
    <property type="project" value="InterPro"/>
</dbReference>
<dbReference type="VEuPathDB" id="VectorBase:BGLAX_030767"/>
<evidence type="ECO:0000256" key="3">
    <source>
        <dbReference type="ARBA" id="ARBA00023002"/>
    </source>
</evidence>
<gene>
    <name evidence="6" type="primary">106067368</name>
</gene>
<proteinExistence type="inferred from homology"/>
<dbReference type="PANTHER" id="PTHR10173">
    <property type="entry name" value="METHIONINE SULFOXIDE REDUCTASE"/>
    <property type="match status" value="1"/>
</dbReference>
<comment type="catalytic activity">
    <reaction evidence="4">
        <text>L-methionyl-[protein] + [thioredoxin]-disulfide + H2O = L-methionyl-(R)-S-oxide-[protein] + [thioredoxin]-dithiol</text>
        <dbReference type="Rhea" id="RHEA:24164"/>
        <dbReference type="Rhea" id="RHEA-COMP:10698"/>
        <dbReference type="Rhea" id="RHEA-COMP:10700"/>
        <dbReference type="Rhea" id="RHEA-COMP:12313"/>
        <dbReference type="Rhea" id="RHEA-COMP:12314"/>
        <dbReference type="ChEBI" id="CHEBI:15377"/>
        <dbReference type="ChEBI" id="CHEBI:16044"/>
        <dbReference type="ChEBI" id="CHEBI:29950"/>
        <dbReference type="ChEBI" id="CHEBI:45764"/>
        <dbReference type="ChEBI" id="CHEBI:50058"/>
        <dbReference type="EC" id="1.8.4.12"/>
    </reaction>
</comment>
<dbReference type="InterPro" id="IPR028427">
    <property type="entry name" value="Met_Sox_Rdtase_MsrB"/>
</dbReference>
<accession>A0A2C9LGH9</accession>